<name>A0A2T5JSP0_9RHOB</name>
<dbReference type="InterPro" id="IPR008991">
    <property type="entry name" value="Translation_prot_SH3-like_sf"/>
</dbReference>
<dbReference type="SMART" id="SM00738">
    <property type="entry name" value="NGN"/>
    <property type="match status" value="1"/>
</dbReference>
<dbReference type="GO" id="GO:0005829">
    <property type="term" value="C:cytosol"/>
    <property type="evidence" value="ECO:0007669"/>
    <property type="project" value="TreeGrafter"/>
</dbReference>
<evidence type="ECO:0000259" key="6">
    <source>
        <dbReference type="SMART" id="SM00739"/>
    </source>
</evidence>
<comment type="similarity">
    <text evidence="4">Belongs to the NusG family.</text>
</comment>
<feature type="domain" description="KOW" evidence="6">
    <location>
        <begin position="120"/>
        <end position="147"/>
    </location>
</feature>
<evidence type="ECO:0000256" key="3">
    <source>
        <dbReference type="ARBA" id="ARBA00023163"/>
    </source>
</evidence>
<dbReference type="OrthoDB" id="9787731at2"/>
<gene>
    <name evidence="7" type="ORF">C8J28_1269</name>
</gene>
<evidence type="ECO:0000256" key="1">
    <source>
        <dbReference type="ARBA" id="ARBA00022814"/>
    </source>
</evidence>
<feature type="domain" description="NusG-like N-terminal" evidence="5">
    <location>
        <begin position="10"/>
        <end position="109"/>
    </location>
</feature>
<keyword evidence="1 4" id="KW-0889">Transcription antitermination</keyword>
<organism evidence="7 8">
    <name type="scientific">Cereibacter azotoformans</name>
    <dbReference type="NCBI Taxonomy" id="43057"/>
    <lineage>
        <taxon>Bacteria</taxon>
        <taxon>Pseudomonadati</taxon>
        <taxon>Pseudomonadota</taxon>
        <taxon>Alphaproteobacteria</taxon>
        <taxon>Rhodobacterales</taxon>
        <taxon>Paracoccaceae</taxon>
        <taxon>Cereibacter</taxon>
    </lineage>
</organism>
<keyword evidence="8" id="KW-1185">Reference proteome</keyword>
<evidence type="ECO:0000256" key="2">
    <source>
        <dbReference type="ARBA" id="ARBA00023015"/>
    </source>
</evidence>
<dbReference type="InterPro" id="IPR006645">
    <property type="entry name" value="NGN-like_dom"/>
</dbReference>
<keyword evidence="3 4" id="KW-0804">Transcription</keyword>
<comment type="caution">
    <text evidence="7">The sequence shown here is derived from an EMBL/GenBank/DDBJ whole genome shotgun (WGS) entry which is preliminary data.</text>
</comment>
<protein>
    <recommendedName>
        <fullName evidence="4">Transcription termination/antitermination protein NusG</fullName>
    </recommendedName>
</protein>
<keyword evidence="4" id="KW-0806">Transcription termination</keyword>
<sequence length="174" mass="19733">MTCHQNLPDTAPWYLVQTKPNAFRIAERNLLRQDFPVFSPTQNQTKKHGTRFRHTVQQLFPGYLFVRFNPEFPQWRAINATYGVSRLVTFGNIPSPVPHALIAGLRQRCANDGTLLPPEQLNLGDRVRIISGPFADYVATVEQIEPDKRVWILLDILGGQTKTQIQISALQKAG</sequence>
<dbReference type="GO" id="GO:0031564">
    <property type="term" value="P:transcription antitermination"/>
    <property type="evidence" value="ECO:0007669"/>
    <property type="project" value="UniProtKB-KW"/>
</dbReference>
<dbReference type="PRINTS" id="PR00338">
    <property type="entry name" value="NUSGTNSCPFCT"/>
</dbReference>
<dbReference type="EMBL" id="QAOT01000026">
    <property type="protein sequence ID" value="PTR11617.1"/>
    <property type="molecule type" value="Genomic_DNA"/>
</dbReference>
<dbReference type="InterPro" id="IPR043425">
    <property type="entry name" value="NusG-like"/>
</dbReference>
<dbReference type="Pfam" id="PF02357">
    <property type="entry name" value="NusG"/>
    <property type="match status" value="1"/>
</dbReference>
<evidence type="ECO:0000256" key="4">
    <source>
        <dbReference type="RuleBase" id="RU000538"/>
    </source>
</evidence>
<dbReference type="Pfam" id="PF00467">
    <property type="entry name" value="KOW"/>
    <property type="match status" value="1"/>
</dbReference>
<evidence type="ECO:0000313" key="8">
    <source>
        <dbReference type="Proteomes" id="UP000244060"/>
    </source>
</evidence>
<dbReference type="InterPro" id="IPR005824">
    <property type="entry name" value="KOW"/>
</dbReference>
<dbReference type="PANTHER" id="PTHR30265">
    <property type="entry name" value="RHO-INTERACTING TRANSCRIPTION TERMINATION FACTOR NUSG"/>
    <property type="match status" value="1"/>
</dbReference>
<keyword evidence="2 4" id="KW-0805">Transcription regulation</keyword>
<dbReference type="InterPro" id="IPR001062">
    <property type="entry name" value="Transcrpt_antiterm_NusG"/>
</dbReference>
<dbReference type="CDD" id="cd06091">
    <property type="entry name" value="KOW_NusG"/>
    <property type="match status" value="1"/>
</dbReference>
<dbReference type="CDD" id="cd09892">
    <property type="entry name" value="NGN_SP_RfaH"/>
    <property type="match status" value="1"/>
</dbReference>
<accession>A0A2T5JSP0</accession>
<dbReference type="InterPro" id="IPR036735">
    <property type="entry name" value="NGN_dom_sf"/>
</dbReference>
<proteinExistence type="inferred from homology"/>
<dbReference type="RefSeq" id="WP_108222452.1">
    <property type="nucleotide sequence ID" value="NZ_QAOT01000026.1"/>
</dbReference>
<dbReference type="SUPFAM" id="SSF50104">
    <property type="entry name" value="Translation proteins SH3-like domain"/>
    <property type="match status" value="1"/>
</dbReference>
<reference evidence="7 8" key="1">
    <citation type="submission" date="2018-04" db="EMBL/GenBank/DDBJ databases">
        <title>Genomic Encyclopedia of Type Strains, Phase III (KMG-III): the genomes of soil and plant-associated and newly described type strains.</title>
        <authorList>
            <person name="Whitman W."/>
        </authorList>
    </citation>
    <scope>NUCLEOTIDE SEQUENCE [LARGE SCALE GENOMIC DNA]</scope>
    <source>
        <strain evidence="7 8">KA25</strain>
    </source>
</reference>
<evidence type="ECO:0000313" key="7">
    <source>
        <dbReference type="EMBL" id="PTR11617.1"/>
    </source>
</evidence>
<dbReference type="Gene3D" id="3.30.70.940">
    <property type="entry name" value="NusG, N-terminal domain"/>
    <property type="match status" value="1"/>
</dbReference>
<comment type="function">
    <text evidence="4">Participates in transcription elongation, termination and antitermination.</text>
</comment>
<dbReference type="SMART" id="SM00739">
    <property type="entry name" value="KOW"/>
    <property type="match status" value="1"/>
</dbReference>
<dbReference type="PANTHER" id="PTHR30265:SF7">
    <property type="entry name" value="TRANSCRIPTION ANTITERMINATION PROTEIN RFAH"/>
    <property type="match status" value="1"/>
</dbReference>
<dbReference type="SUPFAM" id="SSF82679">
    <property type="entry name" value="N-utilization substance G protein NusG, N-terminal domain"/>
    <property type="match status" value="1"/>
</dbReference>
<dbReference type="GO" id="GO:0006353">
    <property type="term" value="P:DNA-templated transcription termination"/>
    <property type="evidence" value="ECO:0007669"/>
    <property type="project" value="UniProtKB-KW"/>
</dbReference>
<dbReference type="Proteomes" id="UP000244060">
    <property type="component" value="Unassembled WGS sequence"/>
</dbReference>
<evidence type="ECO:0000259" key="5">
    <source>
        <dbReference type="SMART" id="SM00738"/>
    </source>
</evidence>
<dbReference type="GO" id="GO:0032784">
    <property type="term" value="P:regulation of DNA-templated transcription elongation"/>
    <property type="evidence" value="ECO:0007669"/>
    <property type="project" value="InterPro"/>
</dbReference>
<dbReference type="AlphaFoldDB" id="A0A2T5JSP0"/>
<dbReference type="GO" id="GO:0006354">
    <property type="term" value="P:DNA-templated transcription elongation"/>
    <property type="evidence" value="ECO:0007669"/>
    <property type="project" value="InterPro"/>
</dbReference>